<keyword evidence="3" id="KW-1185">Reference proteome</keyword>
<dbReference type="Proteomes" id="UP000682843">
    <property type="component" value="Chromosome"/>
</dbReference>
<proteinExistence type="predicted"/>
<sequence>MTQQPRLTPTAPQYAPLFTFGLLTAASALASFAFACATPFSAFAVIAAAILPLRSAFLVVTGAWLVNQIIGYSALHYPINANSLSWGIVLGLASLAATAAAKNVLNASARLTTPVALAIALAVAYTVYEITLFAFTPALGGTEGFAMDIVARIGALSALWLAGMVAACEIFRLLASAGQQRTP</sequence>
<dbReference type="RefSeq" id="WP_211913343.1">
    <property type="nucleotide sequence ID" value="NZ_CP036498.1"/>
</dbReference>
<keyword evidence="1" id="KW-1133">Transmembrane helix</keyword>
<keyword evidence="1" id="KW-0472">Membrane</keyword>
<feature type="transmembrane region" description="Helical" evidence="1">
    <location>
        <begin position="117"/>
        <end position="137"/>
    </location>
</feature>
<gene>
    <name evidence="2" type="ORF">RPMA_13790</name>
</gene>
<organism evidence="2 3">
    <name type="scientific">Tardiphaga alba</name>
    <dbReference type="NCBI Taxonomy" id="340268"/>
    <lineage>
        <taxon>Bacteria</taxon>
        <taxon>Pseudomonadati</taxon>
        <taxon>Pseudomonadota</taxon>
        <taxon>Alphaproteobacteria</taxon>
        <taxon>Hyphomicrobiales</taxon>
        <taxon>Nitrobacteraceae</taxon>
        <taxon>Tardiphaga</taxon>
    </lineage>
</organism>
<protein>
    <submittedName>
        <fullName evidence="2">Uncharacterized protein</fullName>
    </submittedName>
</protein>
<evidence type="ECO:0000313" key="3">
    <source>
        <dbReference type="Proteomes" id="UP000682843"/>
    </source>
</evidence>
<accession>A0ABX8ABM3</accession>
<feature type="transmembrane region" description="Helical" evidence="1">
    <location>
        <begin position="86"/>
        <end position="105"/>
    </location>
</feature>
<keyword evidence="1" id="KW-0812">Transmembrane</keyword>
<dbReference type="EMBL" id="CP036498">
    <property type="protein sequence ID" value="QUS39790.1"/>
    <property type="molecule type" value="Genomic_DNA"/>
</dbReference>
<reference evidence="2 3" key="1">
    <citation type="submission" date="2019-02" db="EMBL/GenBank/DDBJ databases">
        <title>Emended description of the genus Rhodopseudomonas and description of Rhodopseudomonas albus sp. nov., a non-phototrophic, heavy-metal-tolerant bacterium isolated from garden soil.</title>
        <authorList>
            <person name="Bao Z."/>
            <person name="Cao W.W."/>
            <person name="Sato Y."/>
            <person name="Nishizawa T."/>
            <person name="Zhao J."/>
            <person name="Guo Y."/>
            <person name="Ohta H."/>
        </authorList>
    </citation>
    <scope>NUCLEOTIDE SEQUENCE [LARGE SCALE GENOMIC DNA]</scope>
    <source>
        <strain evidence="2 3">SK50-23</strain>
    </source>
</reference>
<name>A0ABX8ABM3_9BRAD</name>
<feature type="transmembrane region" description="Helical" evidence="1">
    <location>
        <begin position="42"/>
        <end position="66"/>
    </location>
</feature>
<evidence type="ECO:0000313" key="2">
    <source>
        <dbReference type="EMBL" id="QUS39790.1"/>
    </source>
</evidence>
<feature type="transmembrane region" description="Helical" evidence="1">
    <location>
        <begin position="14"/>
        <end position="35"/>
    </location>
</feature>
<evidence type="ECO:0000256" key="1">
    <source>
        <dbReference type="SAM" id="Phobius"/>
    </source>
</evidence>
<feature type="transmembrane region" description="Helical" evidence="1">
    <location>
        <begin position="149"/>
        <end position="171"/>
    </location>
</feature>